<accession>A0ABQ4PRC8</accession>
<organism evidence="2 3">
    <name type="scientific">Shewanella sairae</name>
    <dbReference type="NCBI Taxonomy" id="190310"/>
    <lineage>
        <taxon>Bacteria</taxon>
        <taxon>Pseudomonadati</taxon>
        <taxon>Pseudomonadota</taxon>
        <taxon>Gammaproteobacteria</taxon>
        <taxon>Alteromonadales</taxon>
        <taxon>Shewanellaceae</taxon>
        <taxon>Shewanella</taxon>
    </lineage>
</organism>
<evidence type="ECO:0000313" key="2">
    <source>
        <dbReference type="EMBL" id="GIU51662.1"/>
    </source>
</evidence>
<comment type="caution">
    <text evidence="2">The sequence shown here is derived from an EMBL/GenBank/DDBJ whole genome shotgun (WGS) entry which is preliminary data.</text>
</comment>
<gene>
    <name evidence="2" type="ORF">TUM4438_42080</name>
</gene>
<protein>
    <submittedName>
        <fullName evidence="2">Uncharacterized protein</fullName>
    </submittedName>
</protein>
<reference evidence="2" key="1">
    <citation type="submission" date="2021-05" db="EMBL/GenBank/DDBJ databases">
        <title>Molecular characterization for Shewanella algae harboring chromosomal blaOXA-55-like strains isolated from clinical and environment sample.</title>
        <authorList>
            <person name="Ohama Y."/>
            <person name="Aoki K."/>
            <person name="Harada S."/>
            <person name="Moriya K."/>
            <person name="Ishii Y."/>
            <person name="Tateda K."/>
        </authorList>
    </citation>
    <scope>NUCLEOTIDE SEQUENCE</scope>
    <source>
        <strain evidence="2">JCM 11563</strain>
    </source>
</reference>
<name>A0ABQ4PRC8_9GAMM</name>
<feature type="signal peptide" evidence="1">
    <location>
        <begin position="1"/>
        <end position="23"/>
    </location>
</feature>
<sequence>MFAKVNLAMCAVTASLLSFNSFAGQAEDAFVSELADCAAYYHIASDAISAMNAPQMAAVVDRLQVSGEQAEQLAKQYHTEEQVSAAIVAATEKHRASMPNSKSLGPLMGKYKETCQMIIAQPEKRLDYWTMVSM</sequence>
<keyword evidence="3" id="KW-1185">Reference proteome</keyword>
<keyword evidence="1" id="KW-0732">Signal</keyword>
<dbReference type="Proteomes" id="UP000887104">
    <property type="component" value="Unassembled WGS sequence"/>
</dbReference>
<feature type="chain" id="PRO_5046025415" evidence="1">
    <location>
        <begin position="24"/>
        <end position="134"/>
    </location>
</feature>
<dbReference type="RefSeq" id="WP_220783172.1">
    <property type="nucleotide sequence ID" value="NZ_BPEY01000125.1"/>
</dbReference>
<evidence type="ECO:0000313" key="3">
    <source>
        <dbReference type="Proteomes" id="UP000887104"/>
    </source>
</evidence>
<proteinExistence type="predicted"/>
<dbReference type="EMBL" id="BPEY01000125">
    <property type="protein sequence ID" value="GIU51662.1"/>
    <property type="molecule type" value="Genomic_DNA"/>
</dbReference>
<evidence type="ECO:0000256" key="1">
    <source>
        <dbReference type="SAM" id="SignalP"/>
    </source>
</evidence>